<dbReference type="Pfam" id="PF18348">
    <property type="entry name" value="SH3_16"/>
    <property type="match status" value="1"/>
</dbReference>
<proteinExistence type="inferred from homology"/>
<dbReference type="SUPFAM" id="SSF54001">
    <property type="entry name" value="Cysteine proteinases"/>
    <property type="match status" value="1"/>
</dbReference>
<dbReference type="InterPro" id="IPR038765">
    <property type="entry name" value="Papain-like_cys_pep_sf"/>
</dbReference>
<keyword evidence="2" id="KW-0645">Protease</keyword>
<reference evidence="6 7" key="1">
    <citation type="submission" date="2019-05" db="EMBL/GenBank/DDBJ databases">
        <title>Marivita sp. nov. isolated from sea sediment.</title>
        <authorList>
            <person name="Kim W."/>
        </authorList>
    </citation>
    <scope>NUCLEOTIDE SEQUENCE [LARGE SCALE GENOMIC DNA]</scope>
    <source>
        <strain evidence="6 7">CAU 1492</strain>
    </source>
</reference>
<dbReference type="PANTHER" id="PTHR47359">
    <property type="entry name" value="PEPTIDOGLYCAN DL-ENDOPEPTIDASE CWLO"/>
    <property type="match status" value="1"/>
</dbReference>
<evidence type="ECO:0000256" key="2">
    <source>
        <dbReference type="ARBA" id="ARBA00022670"/>
    </source>
</evidence>
<comment type="caution">
    <text evidence="6">The sequence shown here is derived from an EMBL/GenBank/DDBJ whole genome shotgun (WGS) entry which is preliminary data.</text>
</comment>
<dbReference type="Proteomes" id="UP001191082">
    <property type="component" value="Unassembled WGS sequence"/>
</dbReference>
<evidence type="ECO:0000313" key="6">
    <source>
        <dbReference type="EMBL" id="TMV11324.1"/>
    </source>
</evidence>
<keyword evidence="3" id="KW-0378">Hydrolase</keyword>
<organism evidence="6 7">
    <name type="scientific">Arenibacterium halophilum</name>
    <dbReference type="NCBI Taxonomy" id="2583821"/>
    <lineage>
        <taxon>Bacteria</taxon>
        <taxon>Pseudomonadati</taxon>
        <taxon>Pseudomonadota</taxon>
        <taxon>Alphaproteobacteria</taxon>
        <taxon>Rhodobacterales</taxon>
        <taxon>Paracoccaceae</taxon>
        <taxon>Arenibacterium</taxon>
    </lineage>
</organism>
<gene>
    <name evidence="6" type="ORF">FGK64_13610</name>
</gene>
<evidence type="ECO:0000259" key="5">
    <source>
        <dbReference type="PROSITE" id="PS51935"/>
    </source>
</evidence>
<dbReference type="PANTHER" id="PTHR47359:SF3">
    <property type="entry name" value="NLP_P60 DOMAIN-CONTAINING PROTEIN-RELATED"/>
    <property type="match status" value="1"/>
</dbReference>
<evidence type="ECO:0000256" key="3">
    <source>
        <dbReference type="ARBA" id="ARBA00022801"/>
    </source>
</evidence>
<dbReference type="Pfam" id="PF00877">
    <property type="entry name" value="NLPC_P60"/>
    <property type="match status" value="1"/>
</dbReference>
<dbReference type="EMBL" id="VCPC01000003">
    <property type="protein sequence ID" value="TMV11324.1"/>
    <property type="molecule type" value="Genomic_DNA"/>
</dbReference>
<dbReference type="RefSeq" id="WP_138864391.1">
    <property type="nucleotide sequence ID" value="NZ_VCPC01000003.1"/>
</dbReference>
<keyword evidence="4" id="KW-0788">Thiol protease</keyword>
<dbReference type="InterPro" id="IPR000064">
    <property type="entry name" value="NLP_P60_dom"/>
</dbReference>
<dbReference type="InterPro" id="IPR041382">
    <property type="entry name" value="SH3_16"/>
</dbReference>
<comment type="similarity">
    <text evidence="1">Belongs to the peptidase C40 family.</text>
</comment>
<name>A0ABY2X6A8_9RHOB</name>
<dbReference type="InterPro" id="IPR051794">
    <property type="entry name" value="PG_Endopeptidase_C40"/>
</dbReference>
<evidence type="ECO:0000313" key="7">
    <source>
        <dbReference type="Proteomes" id="UP001191082"/>
    </source>
</evidence>
<accession>A0ABY2X6A8</accession>
<evidence type="ECO:0000256" key="1">
    <source>
        <dbReference type="ARBA" id="ARBA00007074"/>
    </source>
</evidence>
<dbReference type="Gene3D" id="3.90.1720.10">
    <property type="entry name" value="endopeptidase domain like (from Nostoc punctiforme)"/>
    <property type="match status" value="1"/>
</dbReference>
<evidence type="ECO:0000256" key="4">
    <source>
        <dbReference type="ARBA" id="ARBA00022807"/>
    </source>
</evidence>
<dbReference type="PROSITE" id="PS51935">
    <property type="entry name" value="NLPC_P60"/>
    <property type="match status" value="1"/>
</dbReference>
<protein>
    <submittedName>
        <fullName evidence="6">NlpC/P60 family protein</fullName>
    </submittedName>
</protein>
<keyword evidence="7" id="KW-1185">Reference proteome</keyword>
<feature type="domain" description="NlpC/P60" evidence="5">
    <location>
        <begin position="160"/>
        <end position="283"/>
    </location>
</feature>
<sequence length="283" mass="29748">MSAAPTDRRLLACNPRVAHSSLRGQVQTARFSDGTLQSVAVPVTPILSGPGGARDREMVLGETFCVLEDREGYSFGLRPSDGYVGHVPSADLGAAVQPSHRIAAPRSYAKPTADLKTTEPITHLPFGARVQVAAQLGDWARIEVRGQPLFMPACHLAPVDTLELDPVEVAARFLGTPYLWGGNSAFGIDCSGLVQAAFHACGRDCPGDSDLQEAALGAPLPQGTPPERGDLLFWKGHVALVSSPDTILHANAHSMNVAYEPLAGAIARIDTSGGGPVTAHIRP</sequence>